<keyword evidence="8" id="KW-1185">Reference proteome</keyword>
<evidence type="ECO:0000256" key="2">
    <source>
        <dbReference type="ARBA" id="ARBA00022670"/>
    </source>
</evidence>
<dbReference type="Gene3D" id="2.30.42.10">
    <property type="match status" value="1"/>
</dbReference>
<keyword evidence="5" id="KW-0812">Transmembrane</keyword>
<dbReference type="PANTHER" id="PTHR43343:SF3">
    <property type="entry name" value="PROTEASE DO-LIKE 8, CHLOROPLASTIC"/>
    <property type="match status" value="1"/>
</dbReference>
<evidence type="ECO:0000256" key="3">
    <source>
        <dbReference type="ARBA" id="ARBA00022801"/>
    </source>
</evidence>
<evidence type="ECO:0000256" key="5">
    <source>
        <dbReference type="SAM" id="Phobius"/>
    </source>
</evidence>
<name>A0ABW5V9S5_9BACI</name>
<keyword evidence="4" id="KW-0720">Serine protease</keyword>
<dbReference type="Pfam" id="PF13365">
    <property type="entry name" value="Trypsin_2"/>
    <property type="match status" value="1"/>
</dbReference>
<dbReference type="PANTHER" id="PTHR43343">
    <property type="entry name" value="PEPTIDASE S12"/>
    <property type="match status" value="1"/>
</dbReference>
<feature type="transmembrane region" description="Helical" evidence="5">
    <location>
        <begin position="18"/>
        <end position="37"/>
    </location>
</feature>
<evidence type="ECO:0000259" key="6">
    <source>
        <dbReference type="SMART" id="SM00228"/>
    </source>
</evidence>
<feature type="domain" description="PDZ" evidence="6">
    <location>
        <begin position="299"/>
        <end position="388"/>
    </location>
</feature>
<dbReference type="Gene3D" id="2.40.10.10">
    <property type="entry name" value="Trypsin-like serine proteases"/>
    <property type="match status" value="2"/>
</dbReference>
<dbReference type="RefSeq" id="WP_382393687.1">
    <property type="nucleotide sequence ID" value="NZ_JBHUNA010000021.1"/>
</dbReference>
<keyword evidence="5" id="KW-0472">Membrane</keyword>
<comment type="similarity">
    <text evidence="1">Belongs to the peptidase S1C family.</text>
</comment>
<proteinExistence type="inferred from homology"/>
<sequence>MAYFGDDDYKGQHQKRNWLVPALIGIIIGMVVVLVALPNILKSDILPETWTENTSGNATSGSGSGPNDSNYMSVNVSSQTIDVVESVSPAVVGVINIQRKGDFWQQGNQREAGSGSGVIYKKTGGKAYVITNHHVIKGADTVEVILSDDTRVEAEILGSDLFSDLAVLRMDGGKVKETMDMGNSTSVKVGEPAIAIGNPLGKFLGSVTQGVISGKQRTIPQDFNQDGRADWQAEVIQTDAAINPGNSGGALINIDGQLIGINSMKINEEAVEGIGFAIPIDAARPIVEQLEKNGQVKRPYMGVEIYSLDEVPKTEWNRTLNLPDNVGGGVYVWSVESLSPADRAGIERLDVITAIDGKKVMNMIDLRKILYQKKKVGDSLNVTYYRNGEKQEATMELARQR</sequence>
<dbReference type="InterPro" id="IPR001940">
    <property type="entry name" value="Peptidase_S1C"/>
</dbReference>
<dbReference type="EMBL" id="JBHUNA010000021">
    <property type="protein sequence ID" value="MFD2761314.1"/>
    <property type="molecule type" value="Genomic_DNA"/>
</dbReference>
<reference evidence="8" key="1">
    <citation type="journal article" date="2019" name="Int. J. Syst. Evol. Microbiol.">
        <title>The Global Catalogue of Microorganisms (GCM) 10K type strain sequencing project: providing services to taxonomists for standard genome sequencing and annotation.</title>
        <authorList>
            <consortium name="The Broad Institute Genomics Platform"/>
            <consortium name="The Broad Institute Genome Sequencing Center for Infectious Disease"/>
            <person name="Wu L."/>
            <person name="Ma J."/>
        </authorList>
    </citation>
    <scope>NUCLEOTIDE SEQUENCE [LARGE SCALE GENOMIC DNA]</scope>
    <source>
        <strain evidence="8">TISTR 1535</strain>
    </source>
</reference>
<dbReference type="InterPro" id="IPR043504">
    <property type="entry name" value="Peptidase_S1_PA_chymotrypsin"/>
</dbReference>
<dbReference type="GO" id="GO:0006508">
    <property type="term" value="P:proteolysis"/>
    <property type="evidence" value="ECO:0007669"/>
    <property type="project" value="UniProtKB-KW"/>
</dbReference>
<dbReference type="InterPro" id="IPR009003">
    <property type="entry name" value="Peptidase_S1_PA"/>
</dbReference>
<keyword evidence="5" id="KW-1133">Transmembrane helix</keyword>
<dbReference type="PRINTS" id="PR00834">
    <property type="entry name" value="PROTEASES2C"/>
</dbReference>
<organism evidence="7 8">
    <name type="scientific">Lentibacillus juripiscarius</name>
    <dbReference type="NCBI Taxonomy" id="257446"/>
    <lineage>
        <taxon>Bacteria</taxon>
        <taxon>Bacillati</taxon>
        <taxon>Bacillota</taxon>
        <taxon>Bacilli</taxon>
        <taxon>Bacillales</taxon>
        <taxon>Bacillaceae</taxon>
        <taxon>Lentibacillus</taxon>
    </lineage>
</organism>
<evidence type="ECO:0000256" key="4">
    <source>
        <dbReference type="ARBA" id="ARBA00022825"/>
    </source>
</evidence>
<comment type="caution">
    <text evidence="7">The sequence shown here is derived from an EMBL/GenBank/DDBJ whole genome shotgun (WGS) entry which is preliminary data.</text>
</comment>
<dbReference type="Pfam" id="PF13180">
    <property type="entry name" value="PDZ_2"/>
    <property type="match status" value="1"/>
</dbReference>
<keyword evidence="2 7" id="KW-0645">Protease</keyword>
<dbReference type="InterPro" id="IPR036034">
    <property type="entry name" value="PDZ_sf"/>
</dbReference>
<dbReference type="SMART" id="SM00228">
    <property type="entry name" value="PDZ"/>
    <property type="match status" value="1"/>
</dbReference>
<dbReference type="InterPro" id="IPR051201">
    <property type="entry name" value="Chloro_Bact_Ser_Proteases"/>
</dbReference>
<dbReference type="EC" id="3.4.21.-" evidence="7"/>
<dbReference type="GO" id="GO:0008233">
    <property type="term" value="F:peptidase activity"/>
    <property type="evidence" value="ECO:0007669"/>
    <property type="project" value="UniProtKB-KW"/>
</dbReference>
<accession>A0ABW5V9S5</accession>
<gene>
    <name evidence="7" type="ORF">ACFSUO_10060</name>
</gene>
<evidence type="ECO:0000313" key="8">
    <source>
        <dbReference type="Proteomes" id="UP001597502"/>
    </source>
</evidence>
<dbReference type="CDD" id="cd06781">
    <property type="entry name" value="cpPDZ_BsHtra-like"/>
    <property type="match status" value="1"/>
</dbReference>
<dbReference type="InterPro" id="IPR001478">
    <property type="entry name" value="PDZ"/>
</dbReference>
<dbReference type="Proteomes" id="UP001597502">
    <property type="component" value="Unassembled WGS sequence"/>
</dbReference>
<dbReference type="SUPFAM" id="SSF50494">
    <property type="entry name" value="Trypsin-like serine proteases"/>
    <property type="match status" value="1"/>
</dbReference>
<evidence type="ECO:0000313" key="7">
    <source>
        <dbReference type="EMBL" id="MFD2761314.1"/>
    </source>
</evidence>
<keyword evidence="3 7" id="KW-0378">Hydrolase</keyword>
<protein>
    <submittedName>
        <fullName evidence="7">S1C family serine protease</fullName>
        <ecNumber evidence="7">3.4.21.-</ecNumber>
    </submittedName>
</protein>
<dbReference type="SUPFAM" id="SSF50156">
    <property type="entry name" value="PDZ domain-like"/>
    <property type="match status" value="1"/>
</dbReference>
<evidence type="ECO:0000256" key="1">
    <source>
        <dbReference type="ARBA" id="ARBA00010541"/>
    </source>
</evidence>